<dbReference type="GeneID" id="40311807"/>
<dbReference type="RefSeq" id="XP_029218857.1">
    <property type="nucleotide sequence ID" value="XM_029365274.1"/>
</dbReference>
<dbReference type="PANTHER" id="PTHR47260:SF1">
    <property type="entry name" value="UPF0644 PROTEIN PB2B4.06"/>
    <property type="match status" value="1"/>
</dbReference>
<sequence length="299" mass="31634">MGRDTGGPEGQGAGGEAAGAPSEPASESCVHVDGERRLCDFAAVPQWCRFFFTRPAYHTLRVGGVLDPAYIESGSMLLGSNAAADAKASTGEGASALDGEEISCAREEEEDDYCHLLHDILTAYGNVSDLHYFMADSPADAAAPEQAPEESPSLSQLQMLVFCRVGRKVCGHKGVVHGGFLATLLDNALGYTAHFVFKRAATKTLEIKYVRPLLADSAVLADVTVESVDSAAGVCAVVGTVYARIPGSLRHLQSTAASSAARDEKKRQAKRPPTPPDVWVVAVGRATMVDVTQKWKGIQ</sequence>
<dbReference type="Proteomes" id="UP000224006">
    <property type="component" value="Chromosome VI"/>
</dbReference>
<dbReference type="EMBL" id="NWUJ01000006">
    <property type="protein sequence ID" value="PFH34848.1"/>
    <property type="molecule type" value="Genomic_DNA"/>
</dbReference>
<accession>A0A2A9M8P3</accession>
<dbReference type="Gene3D" id="3.10.129.10">
    <property type="entry name" value="Hotdog Thioesterase"/>
    <property type="match status" value="1"/>
</dbReference>
<evidence type="ECO:0000256" key="1">
    <source>
        <dbReference type="SAM" id="MobiDB-lite"/>
    </source>
</evidence>
<dbReference type="AlphaFoldDB" id="A0A2A9M8P3"/>
<dbReference type="OrthoDB" id="329473at2759"/>
<dbReference type="InterPro" id="IPR006683">
    <property type="entry name" value="Thioestr_dom"/>
</dbReference>
<feature type="region of interest" description="Disordered" evidence="1">
    <location>
        <begin position="256"/>
        <end position="276"/>
    </location>
</feature>
<proteinExistence type="predicted"/>
<name>A0A2A9M8P3_BESBE</name>
<evidence type="ECO:0000313" key="3">
    <source>
        <dbReference type="EMBL" id="PFH34848.1"/>
    </source>
</evidence>
<dbReference type="KEGG" id="bbes:BESB_068810"/>
<keyword evidence="4" id="KW-1185">Reference proteome</keyword>
<organism evidence="3 4">
    <name type="scientific">Besnoitia besnoiti</name>
    <name type="common">Apicomplexan protozoan</name>
    <dbReference type="NCBI Taxonomy" id="94643"/>
    <lineage>
        <taxon>Eukaryota</taxon>
        <taxon>Sar</taxon>
        <taxon>Alveolata</taxon>
        <taxon>Apicomplexa</taxon>
        <taxon>Conoidasida</taxon>
        <taxon>Coccidia</taxon>
        <taxon>Eucoccidiorida</taxon>
        <taxon>Eimeriorina</taxon>
        <taxon>Sarcocystidae</taxon>
        <taxon>Besnoitia</taxon>
    </lineage>
</organism>
<feature type="region of interest" description="Disordered" evidence="1">
    <location>
        <begin position="1"/>
        <end position="27"/>
    </location>
</feature>
<dbReference type="PANTHER" id="PTHR47260">
    <property type="entry name" value="UPF0644 PROTEIN PB2B4.06"/>
    <property type="match status" value="1"/>
</dbReference>
<protein>
    <recommendedName>
        <fullName evidence="2">Thioesterase domain-containing protein</fullName>
    </recommendedName>
</protein>
<feature type="domain" description="Thioesterase" evidence="2">
    <location>
        <begin position="174"/>
        <end position="234"/>
    </location>
</feature>
<evidence type="ECO:0000259" key="2">
    <source>
        <dbReference type="Pfam" id="PF03061"/>
    </source>
</evidence>
<comment type="caution">
    <text evidence="3">The sequence shown here is derived from an EMBL/GenBank/DDBJ whole genome shotgun (WGS) entry which is preliminary data.</text>
</comment>
<dbReference type="InterPro" id="IPR052061">
    <property type="entry name" value="PTE-AB_protein"/>
</dbReference>
<dbReference type="SUPFAM" id="SSF54637">
    <property type="entry name" value="Thioesterase/thiol ester dehydrase-isomerase"/>
    <property type="match status" value="1"/>
</dbReference>
<dbReference type="InterPro" id="IPR029069">
    <property type="entry name" value="HotDog_dom_sf"/>
</dbReference>
<reference evidence="3 4" key="1">
    <citation type="submission" date="2017-09" db="EMBL/GenBank/DDBJ databases">
        <title>Genome sequencing of Besnoitia besnoiti strain Bb-Ger1.</title>
        <authorList>
            <person name="Schares G."/>
            <person name="Venepally P."/>
            <person name="Lorenzi H.A."/>
        </authorList>
    </citation>
    <scope>NUCLEOTIDE SEQUENCE [LARGE SCALE GENOMIC DNA]</scope>
    <source>
        <strain evidence="3 4">Bb-Ger1</strain>
    </source>
</reference>
<gene>
    <name evidence="3" type="ORF">BESB_068810</name>
</gene>
<evidence type="ECO:0000313" key="4">
    <source>
        <dbReference type="Proteomes" id="UP000224006"/>
    </source>
</evidence>
<dbReference type="CDD" id="cd03443">
    <property type="entry name" value="PaaI_thioesterase"/>
    <property type="match status" value="1"/>
</dbReference>
<feature type="compositionally biased region" description="Gly residues" evidence="1">
    <location>
        <begin position="1"/>
        <end position="17"/>
    </location>
</feature>
<feature type="compositionally biased region" description="Low complexity" evidence="1">
    <location>
        <begin position="18"/>
        <end position="27"/>
    </location>
</feature>
<dbReference type="VEuPathDB" id="ToxoDB:BESB_068810"/>
<dbReference type="Pfam" id="PF03061">
    <property type="entry name" value="4HBT"/>
    <property type="match status" value="1"/>
</dbReference>